<dbReference type="Proteomes" id="UP000308600">
    <property type="component" value="Unassembled WGS sequence"/>
</dbReference>
<protein>
    <submittedName>
        <fullName evidence="1">Uncharacterized protein</fullName>
    </submittedName>
</protein>
<organism evidence="1 2">
    <name type="scientific">Pluteus cervinus</name>
    <dbReference type="NCBI Taxonomy" id="181527"/>
    <lineage>
        <taxon>Eukaryota</taxon>
        <taxon>Fungi</taxon>
        <taxon>Dikarya</taxon>
        <taxon>Basidiomycota</taxon>
        <taxon>Agaricomycotina</taxon>
        <taxon>Agaricomycetes</taxon>
        <taxon>Agaricomycetidae</taxon>
        <taxon>Agaricales</taxon>
        <taxon>Pluteineae</taxon>
        <taxon>Pluteaceae</taxon>
        <taxon>Pluteus</taxon>
    </lineage>
</organism>
<reference evidence="1 2" key="1">
    <citation type="journal article" date="2019" name="Nat. Ecol. Evol.">
        <title>Megaphylogeny resolves global patterns of mushroom evolution.</title>
        <authorList>
            <person name="Varga T."/>
            <person name="Krizsan K."/>
            <person name="Foldi C."/>
            <person name="Dima B."/>
            <person name="Sanchez-Garcia M."/>
            <person name="Sanchez-Ramirez S."/>
            <person name="Szollosi G.J."/>
            <person name="Szarkandi J.G."/>
            <person name="Papp V."/>
            <person name="Albert L."/>
            <person name="Andreopoulos W."/>
            <person name="Angelini C."/>
            <person name="Antonin V."/>
            <person name="Barry K.W."/>
            <person name="Bougher N.L."/>
            <person name="Buchanan P."/>
            <person name="Buyck B."/>
            <person name="Bense V."/>
            <person name="Catcheside P."/>
            <person name="Chovatia M."/>
            <person name="Cooper J."/>
            <person name="Damon W."/>
            <person name="Desjardin D."/>
            <person name="Finy P."/>
            <person name="Geml J."/>
            <person name="Haridas S."/>
            <person name="Hughes K."/>
            <person name="Justo A."/>
            <person name="Karasinski D."/>
            <person name="Kautmanova I."/>
            <person name="Kiss B."/>
            <person name="Kocsube S."/>
            <person name="Kotiranta H."/>
            <person name="LaButti K.M."/>
            <person name="Lechner B.E."/>
            <person name="Liimatainen K."/>
            <person name="Lipzen A."/>
            <person name="Lukacs Z."/>
            <person name="Mihaltcheva S."/>
            <person name="Morgado L.N."/>
            <person name="Niskanen T."/>
            <person name="Noordeloos M.E."/>
            <person name="Ohm R.A."/>
            <person name="Ortiz-Santana B."/>
            <person name="Ovrebo C."/>
            <person name="Racz N."/>
            <person name="Riley R."/>
            <person name="Savchenko A."/>
            <person name="Shiryaev A."/>
            <person name="Soop K."/>
            <person name="Spirin V."/>
            <person name="Szebenyi C."/>
            <person name="Tomsovsky M."/>
            <person name="Tulloss R.E."/>
            <person name="Uehling J."/>
            <person name="Grigoriev I.V."/>
            <person name="Vagvolgyi C."/>
            <person name="Papp T."/>
            <person name="Martin F.M."/>
            <person name="Miettinen O."/>
            <person name="Hibbett D.S."/>
            <person name="Nagy L.G."/>
        </authorList>
    </citation>
    <scope>NUCLEOTIDE SEQUENCE [LARGE SCALE GENOMIC DNA]</scope>
    <source>
        <strain evidence="1 2">NL-1719</strain>
    </source>
</reference>
<accession>A0ACD3AK20</accession>
<keyword evidence="2" id="KW-1185">Reference proteome</keyword>
<evidence type="ECO:0000313" key="2">
    <source>
        <dbReference type="Proteomes" id="UP000308600"/>
    </source>
</evidence>
<dbReference type="EMBL" id="ML208425">
    <property type="protein sequence ID" value="TFK65795.1"/>
    <property type="molecule type" value="Genomic_DNA"/>
</dbReference>
<proteinExistence type="predicted"/>
<gene>
    <name evidence="1" type="ORF">BDN72DRAFT_962235</name>
</gene>
<name>A0ACD3AK20_9AGAR</name>
<sequence length="421" mass="48214">MQLVVMDLISLSHTSRDVQLVVFPLVLAAPSWFYQAYPTLSIDYTFHFRVGFGTVIRHLLRLKDIFRRVKALERLSLDFTELTIWFRQESIAAFDKALSGVLMLAAKKGCTELEVELRNPHYYCHVPLALKLKRVAKSLMHSFVRETPRFKLTKVDTARSPGFPLDAYGRVTFLTIINSSTTLTSLSLDLNRERRDTLSSIKAPSLQSFALKDEYLDGKVFGSFLSQHHNIKVLNVCGKVNSLPTKRGSEDLPRGLSVELVCLEQLLCSTELLSYLLQNLDRCLPNLTEVTVTRLVPSSPYSTLNRELEKIRSQLDGIPLFGLRTYLNRGIVLRDFQDADLVRKYVTRLEFEVYPWTEPSHLDQWSMFPNVNYIKVSAVRNYINPDLRRPLPSEKFRSRIAQYPGGVKVVVEDNVEGRNVL</sequence>
<evidence type="ECO:0000313" key="1">
    <source>
        <dbReference type="EMBL" id="TFK65795.1"/>
    </source>
</evidence>